<name>A0A644U952_9ZZZZ</name>
<evidence type="ECO:0000313" key="1">
    <source>
        <dbReference type="EMBL" id="MPL75469.1"/>
    </source>
</evidence>
<dbReference type="EMBL" id="VSSQ01000088">
    <property type="protein sequence ID" value="MPL75469.1"/>
    <property type="molecule type" value="Genomic_DNA"/>
</dbReference>
<reference evidence="1" key="1">
    <citation type="submission" date="2019-08" db="EMBL/GenBank/DDBJ databases">
        <authorList>
            <person name="Kucharzyk K."/>
            <person name="Murdoch R.W."/>
            <person name="Higgins S."/>
            <person name="Loffler F."/>
        </authorList>
    </citation>
    <scope>NUCLEOTIDE SEQUENCE</scope>
</reference>
<accession>A0A644U952</accession>
<gene>
    <name evidence="1" type="ORF">SDC9_21293</name>
</gene>
<proteinExistence type="predicted"/>
<organism evidence="1">
    <name type="scientific">bioreactor metagenome</name>
    <dbReference type="NCBI Taxonomy" id="1076179"/>
    <lineage>
        <taxon>unclassified sequences</taxon>
        <taxon>metagenomes</taxon>
        <taxon>ecological metagenomes</taxon>
    </lineage>
</organism>
<sequence>MGEITKLYKGYQTVVPSQIRKKLNINQIASFDNHFDGKEGIVPISL</sequence>
<protein>
    <submittedName>
        <fullName evidence="1">Uncharacterized protein</fullName>
    </submittedName>
</protein>
<dbReference type="Gene3D" id="2.10.260.10">
    <property type="match status" value="1"/>
</dbReference>
<dbReference type="AlphaFoldDB" id="A0A644U952"/>
<comment type="caution">
    <text evidence="1">The sequence shown here is derived from an EMBL/GenBank/DDBJ whole genome shotgun (WGS) entry which is preliminary data.</text>
</comment>